<dbReference type="AlphaFoldDB" id="A0A699K0H4"/>
<organism evidence="2">
    <name type="scientific">Tanacetum cinerariifolium</name>
    <name type="common">Dalmatian daisy</name>
    <name type="synonym">Chrysanthemum cinerariifolium</name>
    <dbReference type="NCBI Taxonomy" id="118510"/>
    <lineage>
        <taxon>Eukaryota</taxon>
        <taxon>Viridiplantae</taxon>
        <taxon>Streptophyta</taxon>
        <taxon>Embryophyta</taxon>
        <taxon>Tracheophyta</taxon>
        <taxon>Spermatophyta</taxon>
        <taxon>Magnoliopsida</taxon>
        <taxon>eudicotyledons</taxon>
        <taxon>Gunneridae</taxon>
        <taxon>Pentapetalae</taxon>
        <taxon>asterids</taxon>
        <taxon>campanulids</taxon>
        <taxon>Asterales</taxon>
        <taxon>Asteraceae</taxon>
        <taxon>Asteroideae</taxon>
        <taxon>Anthemideae</taxon>
        <taxon>Anthemidinae</taxon>
        <taxon>Tanacetum</taxon>
    </lineage>
</organism>
<gene>
    <name evidence="2" type="ORF">Tci_636631</name>
</gene>
<protein>
    <recommendedName>
        <fullName evidence="3">Zinc finger BED domain-containing protein RICESLEEPER 2</fullName>
    </recommendedName>
</protein>
<name>A0A699K0H4_TANCI</name>
<feature type="non-terminal residue" evidence="2">
    <location>
        <position position="1"/>
    </location>
</feature>
<dbReference type="EMBL" id="BKCJ010461305">
    <property type="protein sequence ID" value="GFA64659.1"/>
    <property type="molecule type" value="Genomic_DNA"/>
</dbReference>
<evidence type="ECO:0000313" key="2">
    <source>
        <dbReference type="EMBL" id="GFA64659.1"/>
    </source>
</evidence>
<feature type="region of interest" description="Disordered" evidence="1">
    <location>
        <begin position="79"/>
        <end position="106"/>
    </location>
</feature>
<proteinExistence type="predicted"/>
<evidence type="ECO:0008006" key="3">
    <source>
        <dbReference type="Google" id="ProtNLM"/>
    </source>
</evidence>
<reference evidence="2" key="1">
    <citation type="journal article" date="2019" name="Sci. Rep.">
        <title>Draft genome of Tanacetum cinerariifolium, the natural source of mosquito coil.</title>
        <authorList>
            <person name="Yamashiro T."/>
            <person name="Shiraishi A."/>
            <person name="Satake H."/>
            <person name="Nakayama K."/>
        </authorList>
    </citation>
    <scope>NUCLEOTIDE SEQUENCE</scope>
</reference>
<comment type="caution">
    <text evidence="2">The sequence shown here is derived from an EMBL/GenBank/DDBJ whole genome shotgun (WGS) entry which is preliminary data.</text>
</comment>
<evidence type="ECO:0000256" key="1">
    <source>
        <dbReference type="SAM" id="MobiDB-lite"/>
    </source>
</evidence>
<sequence>LLNPHFQQVDGVVNPKNKTHSASLEMCMCLKNHLDAQERKQDKSSLKNPVDFEEDILDVEVQQNEAISLSEQEIALDVASSEGTMSGSGSGGENVDYDMTNYGDDY</sequence>
<accession>A0A699K0H4</accession>